<dbReference type="GO" id="GO:0009307">
    <property type="term" value="P:DNA restriction-modification system"/>
    <property type="evidence" value="ECO:0007669"/>
    <property type="project" value="UniProtKB-KW"/>
</dbReference>
<dbReference type="InterPro" id="IPR044946">
    <property type="entry name" value="Restrct_endonuc_typeI_TRD_sf"/>
</dbReference>
<dbReference type="InterPro" id="IPR000055">
    <property type="entry name" value="Restrct_endonuc_typeI_TRD"/>
</dbReference>
<dbReference type="Pfam" id="PF01420">
    <property type="entry name" value="Methylase_S"/>
    <property type="match status" value="2"/>
</dbReference>
<dbReference type="RefSeq" id="WP_119120291.1">
    <property type="nucleotide sequence ID" value="NZ_QXIT01000123.1"/>
</dbReference>
<dbReference type="CDD" id="cd17273">
    <property type="entry name" value="RMtype1_S_EcoJA69PI-TRD1-CR1_like"/>
    <property type="match status" value="1"/>
</dbReference>
<gene>
    <name evidence="7" type="ORF">SMC5_08010</name>
    <name evidence="6" type="ORF">SMC6_07180</name>
</gene>
<feature type="coiled-coil region" evidence="4">
    <location>
        <begin position="156"/>
        <end position="186"/>
    </location>
</feature>
<dbReference type="OrthoDB" id="9811611at2"/>
<evidence type="ECO:0000313" key="7">
    <source>
        <dbReference type="EMBL" id="RIE08444.1"/>
    </source>
</evidence>
<dbReference type="Proteomes" id="UP000266489">
    <property type="component" value="Unassembled WGS sequence"/>
</dbReference>
<dbReference type="PANTHER" id="PTHR30408:SF12">
    <property type="entry name" value="TYPE I RESTRICTION ENZYME MJAVIII SPECIFICITY SUBUNIT"/>
    <property type="match status" value="1"/>
</dbReference>
<dbReference type="Gene3D" id="3.90.220.20">
    <property type="entry name" value="DNA methylase specificity domains"/>
    <property type="match status" value="2"/>
</dbReference>
<dbReference type="EMBL" id="QXIU01000200">
    <property type="protein sequence ID" value="RIE08444.1"/>
    <property type="molecule type" value="Genomic_DNA"/>
</dbReference>
<dbReference type="InterPro" id="IPR052021">
    <property type="entry name" value="Type-I_RS_S_subunit"/>
</dbReference>
<evidence type="ECO:0000313" key="8">
    <source>
        <dbReference type="Proteomes" id="UP000266260"/>
    </source>
</evidence>
<comment type="similarity">
    <text evidence="1">Belongs to the type-I restriction system S methylase family.</text>
</comment>
<dbReference type="EMBL" id="QXIT01000123">
    <property type="protein sequence ID" value="RIE07225.1"/>
    <property type="molecule type" value="Genomic_DNA"/>
</dbReference>
<keyword evidence="8" id="KW-1185">Reference proteome</keyword>
<keyword evidence="3" id="KW-0238">DNA-binding</keyword>
<keyword evidence="4" id="KW-0175">Coiled coil</keyword>
<dbReference type="Proteomes" id="UP000266260">
    <property type="component" value="Unassembled WGS sequence"/>
</dbReference>
<dbReference type="GO" id="GO:0003677">
    <property type="term" value="F:DNA binding"/>
    <property type="evidence" value="ECO:0007669"/>
    <property type="project" value="UniProtKB-KW"/>
</dbReference>
<reference evidence="8 9" key="1">
    <citation type="submission" date="2018-09" db="EMBL/GenBank/DDBJ databases">
        <title>Discovery and Ecogenomic Context for Candidatus Cryosericales, a Global Caldiserica Order Active in Thawing Permafrost.</title>
        <authorList>
            <person name="Martinez M.A."/>
            <person name="Woodcroft B.J."/>
            <person name="Ignacio Espinoza J.C."/>
            <person name="Zayed A."/>
            <person name="Singleton C.M."/>
            <person name="Boyd J."/>
            <person name="Li Y.-F."/>
            <person name="Purvine S."/>
            <person name="Maughan H."/>
            <person name="Hodgkins S.B."/>
            <person name="Anderson D."/>
            <person name="Sederholm M."/>
            <person name="Temperton B."/>
            <person name="Saleska S.R."/>
            <person name="Tyson G.W."/>
            <person name="Rich V.I."/>
        </authorList>
    </citation>
    <scope>NUCLEOTIDE SEQUENCE [LARGE SCALE GENOMIC DNA]</scope>
    <source>
        <strain evidence="7 9">SMC5</strain>
        <strain evidence="6 8">SMC6</strain>
    </source>
</reference>
<dbReference type="AlphaFoldDB" id="A0A398CX41"/>
<evidence type="ECO:0000256" key="2">
    <source>
        <dbReference type="ARBA" id="ARBA00022747"/>
    </source>
</evidence>
<evidence type="ECO:0000259" key="5">
    <source>
        <dbReference type="Pfam" id="PF01420"/>
    </source>
</evidence>
<proteinExistence type="inferred from homology"/>
<evidence type="ECO:0000256" key="3">
    <source>
        <dbReference type="ARBA" id="ARBA00023125"/>
    </source>
</evidence>
<dbReference type="SUPFAM" id="SSF116734">
    <property type="entry name" value="DNA methylase specificity domain"/>
    <property type="match status" value="2"/>
</dbReference>
<sequence length="400" mass="43010">MSSRSSHLTLSTVRLGSVARIVGGSTPDSGNALYWGSDIVWVTPADLGQLKTTHVQDSRRHLTRLGFQNASIEMLPVNSVILSSRAPIGYLAINDVPVCTNQGCKSFVPGASLDARYLFHFLKRAVPSLRELGSGATFAEVSKSKLEGYAIPLPPLAEQQRIVAKLDEQMAALDHAEKALAEQQAAASAVATAVLQQAFSGPECKRWPSVRLVRAGTFDAGGTPAKDQQRYWSDTGYPFVTGADITSATVGARNARAFLTQEGLVSGKTAVCPAGTVLVVTRTRVGRVGIAGETVAVSQDITAFTCQRNLLPTYVMWFLRKESDHLIAQSRGATIQGLRRSILEDLDIPVPSIPEQRQIAESIEQATHNVAMLQQSITYQLGTLTSLRTSFLDAAFSGEI</sequence>
<accession>A0A398DBA5</accession>
<evidence type="ECO:0000313" key="6">
    <source>
        <dbReference type="EMBL" id="RIE07225.1"/>
    </source>
</evidence>
<evidence type="ECO:0000256" key="4">
    <source>
        <dbReference type="SAM" id="Coils"/>
    </source>
</evidence>
<feature type="domain" description="Type I restriction modification DNA specificity" evidence="5">
    <location>
        <begin position="12"/>
        <end position="177"/>
    </location>
</feature>
<accession>A0A398CX41</accession>
<evidence type="ECO:0000313" key="9">
    <source>
        <dbReference type="Proteomes" id="UP000266489"/>
    </source>
</evidence>
<name>A0A398CX41_9BACT</name>
<protein>
    <recommendedName>
        <fullName evidence="5">Type I restriction modification DNA specificity domain-containing protein</fullName>
    </recommendedName>
</protein>
<evidence type="ECO:0000256" key="1">
    <source>
        <dbReference type="ARBA" id="ARBA00010923"/>
    </source>
</evidence>
<comment type="caution">
    <text evidence="6">The sequence shown here is derived from an EMBL/GenBank/DDBJ whole genome shotgun (WGS) entry which is preliminary data.</text>
</comment>
<organism evidence="6 8">
    <name type="scientific">Candidatus Cryosericum odellii</name>
    <dbReference type="NCBI Taxonomy" id="2290917"/>
    <lineage>
        <taxon>Bacteria</taxon>
        <taxon>Pseudomonadati</taxon>
        <taxon>Caldisericota/Cryosericota group</taxon>
        <taxon>Candidatus Cryosericota</taxon>
        <taxon>Candidatus Cryosericia</taxon>
        <taxon>Candidatus Cryosericales</taxon>
        <taxon>Candidatus Cryosericaceae</taxon>
        <taxon>Candidatus Cryosericum</taxon>
    </lineage>
</organism>
<dbReference type="PANTHER" id="PTHR30408">
    <property type="entry name" value="TYPE-1 RESTRICTION ENZYME ECOKI SPECIFICITY PROTEIN"/>
    <property type="match status" value="1"/>
</dbReference>
<feature type="domain" description="Type I restriction modification DNA specificity" evidence="5">
    <location>
        <begin position="217"/>
        <end position="374"/>
    </location>
</feature>
<keyword evidence="2" id="KW-0680">Restriction system</keyword>